<keyword evidence="9 10" id="KW-0030">Aminoacyl-tRNA synthetase</keyword>
<dbReference type="SUPFAM" id="SSF55681">
    <property type="entry name" value="Class II aaRS and biotin synthetases"/>
    <property type="match status" value="1"/>
</dbReference>
<keyword evidence="10" id="KW-0963">Cytoplasm</keyword>
<dbReference type="InterPro" id="IPR045864">
    <property type="entry name" value="aa-tRNA-synth_II/BPL/LPL"/>
</dbReference>
<dbReference type="Pfam" id="PF01411">
    <property type="entry name" value="tRNA-synt_2c"/>
    <property type="match status" value="1"/>
</dbReference>
<dbReference type="InterPro" id="IPR059090">
    <property type="entry name" value="ALA1_helical"/>
</dbReference>
<keyword evidence="10" id="KW-0862">Zinc</keyword>
<evidence type="ECO:0000256" key="8">
    <source>
        <dbReference type="ARBA" id="ARBA00022917"/>
    </source>
</evidence>
<evidence type="ECO:0000313" key="13">
    <source>
        <dbReference type="Proteomes" id="UP001165060"/>
    </source>
</evidence>
<dbReference type="Gene3D" id="3.10.310.40">
    <property type="match status" value="1"/>
</dbReference>
<dbReference type="Pfam" id="PF07973">
    <property type="entry name" value="tRNA_SAD"/>
    <property type="match status" value="1"/>
</dbReference>
<comment type="domain">
    <text evidence="10">Consists of three domains; the N-terminal catalytic domain, the editing domain and the C-terminal C-Ala domain. The editing domain removes incorrectly charged amino acids, while the C-Ala domain, along with tRNA(Ala), serves as a bridge to cooperatively bring together the editing and aminoacylation centers thus stimulating deacylation of misacylated tRNAs.</text>
</comment>
<evidence type="ECO:0000256" key="7">
    <source>
        <dbReference type="ARBA" id="ARBA00022884"/>
    </source>
</evidence>
<keyword evidence="4 10" id="KW-0436">Ligase</keyword>
<evidence type="ECO:0000256" key="2">
    <source>
        <dbReference type="ARBA" id="ARBA00008429"/>
    </source>
</evidence>
<dbReference type="CDD" id="cd00673">
    <property type="entry name" value="AlaRS_core"/>
    <property type="match status" value="1"/>
</dbReference>
<comment type="catalytic activity">
    <reaction evidence="10">
        <text>tRNA(Ala) + L-alanine + ATP = L-alanyl-tRNA(Ala) + AMP + diphosphate</text>
        <dbReference type="Rhea" id="RHEA:12540"/>
        <dbReference type="Rhea" id="RHEA-COMP:9657"/>
        <dbReference type="Rhea" id="RHEA-COMP:9923"/>
        <dbReference type="ChEBI" id="CHEBI:30616"/>
        <dbReference type="ChEBI" id="CHEBI:33019"/>
        <dbReference type="ChEBI" id="CHEBI:57972"/>
        <dbReference type="ChEBI" id="CHEBI:78442"/>
        <dbReference type="ChEBI" id="CHEBI:78497"/>
        <dbReference type="ChEBI" id="CHEBI:456215"/>
        <dbReference type="EC" id="6.1.1.7"/>
    </reaction>
</comment>
<dbReference type="Proteomes" id="UP001165060">
    <property type="component" value="Unassembled WGS sequence"/>
</dbReference>
<evidence type="ECO:0000256" key="3">
    <source>
        <dbReference type="ARBA" id="ARBA00022555"/>
    </source>
</evidence>
<dbReference type="EMBL" id="BRYB01000512">
    <property type="protein sequence ID" value="GMI31542.1"/>
    <property type="molecule type" value="Genomic_DNA"/>
</dbReference>
<comment type="function">
    <text evidence="10">Catalyzes the attachment of alanine to tRNA(Ala) in a two-step reaction: alanine is first activated by ATP to form Ala-AMP and then transferred to the acceptor end of tRNA(Ala). Also edits incorrectly charged tRNA(Ala) via its editing domain.</text>
</comment>
<accession>A0ABQ6MRD3</accession>
<evidence type="ECO:0000256" key="1">
    <source>
        <dbReference type="ARBA" id="ARBA00004229"/>
    </source>
</evidence>
<keyword evidence="10" id="KW-0479">Metal-binding</keyword>
<reference evidence="12 13" key="1">
    <citation type="journal article" date="2023" name="Commun. Biol.">
        <title>Genome analysis of Parmales, the sister group of diatoms, reveals the evolutionary specialization of diatoms from phago-mixotrophs to photoautotrophs.</title>
        <authorList>
            <person name="Ban H."/>
            <person name="Sato S."/>
            <person name="Yoshikawa S."/>
            <person name="Yamada K."/>
            <person name="Nakamura Y."/>
            <person name="Ichinomiya M."/>
            <person name="Sato N."/>
            <person name="Blanc-Mathieu R."/>
            <person name="Endo H."/>
            <person name="Kuwata A."/>
            <person name="Ogata H."/>
        </authorList>
    </citation>
    <scope>NUCLEOTIDE SEQUENCE [LARGE SCALE GENOMIC DNA]</scope>
</reference>
<dbReference type="InterPro" id="IPR018162">
    <property type="entry name" value="Ala-tRNA-ligase_IIc_anticod-bd"/>
</dbReference>
<evidence type="ECO:0000256" key="9">
    <source>
        <dbReference type="ARBA" id="ARBA00023146"/>
    </source>
</evidence>
<feature type="binding site" evidence="10">
    <location>
        <position position="619"/>
    </location>
    <ligand>
        <name>Zn(2+)</name>
        <dbReference type="ChEBI" id="CHEBI:29105"/>
    </ligand>
</feature>
<feature type="binding site" evidence="10">
    <location>
        <position position="623"/>
    </location>
    <ligand>
        <name>Zn(2+)</name>
        <dbReference type="ChEBI" id="CHEBI:29105"/>
    </ligand>
</feature>
<dbReference type="InterPro" id="IPR018165">
    <property type="entry name" value="Ala-tRNA-synth_IIc_core"/>
</dbReference>
<dbReference type="SUPFAM" id="SSF50447">
    <property type="entry name" value="Translation proteins"/>
    <property type="match status" value="1"/>
</dbReference>
<name>A0ABQ6MRD3_9STRA</name>
<dbReference type="NCBIfam" id="TIGR00344">
    <property type="entry name" value="alaS"/>
    <property type="match status" value="1"/>
</dbReference>
<evidence type="ECO:0000256" key="6">
    <source>
        <dbReference type="ARBA" id="ARBA00022840"/>
    </source>
</evidence>
<dbReference type="InterPro" id="IPR018164">
    <property type="entry name" value="Ala-tRNA-synth_IIc_N"/>
</dbReference>
<dbReference type="InterPro" id="IPR002318">
    <property type="entry name" value="Ala-tRNA-lgiase_IIc"/>
</dbReference>
<evidence type="ECO:0000259" key="11">
    <source>
        <dbReference type="PROSITE" id="PS50860"/>
    </source>
</evidence>
<feature type="binding site" evidence="10">
    <location>
        <position position="749"/>
    </location>
    <ligand>
        <name>Zn(2+)</name>
        <dbReference type="ChEBI" id="CHEBI:29105"/>
    </ligand>
</feature>
<dbReference type="SUPFAM" id="SSF55186">
    <property type="entry name" value="ThrRS/AlaRS common domain"/>
    <property type="match status" value="1"/>
</dbReference>
<keyword evidence="8 10" id="KW-0648">Protein biosynthesis</keyword>
<dbReference type="InterPro" id="IPR009000">
    <property type="entry name" value="Transl_B-barrel_sf"/>
</dbReference>
<keyword evidence="3 10" id="KW-0820">tRNA-binding</keyword>
<comment type="cofactor">
    <cofactor evidence="10">
        <name>Zn(2+)</name>
        <dbReference type="ChEBI" id="CHEBI:29105"/>
    </cofactor>
    <text evidence="10">Binds 1 zinc ion per subunit.</text>
</comment>
<dbReference type="SUPFAM" id="SSF101353">
    <property type="entry name" value="Putative anticodon-binding domain of alanyl-tRNA synthetase (AlaRS)"/>
    <property type="match status" value="1"/>
</dbReference>
<comment type="similarity">
    <text evidence="2">Belongs to the class-II aminoacyl-tRNA synthetase family. Alax-L subfamily.</text>
</comment>
<comment type="subunit">
    <text evidence="10">Monomer.</text>
</comment>
<dbReference type="Gene3D" id="3.30.980.10">
    <property type="entry name" value="Threonyl-trna Synthetase, Chain A, domain 2"/>
    <property type="match status" value="1"/>
</dbReference>
<evidence type="ECO:0000256" key="4">
    <source>
        <dbReference type="ARBA" id="ARBA00022598"/>
    </source>
</evidence>
<dbReference type="PANTHER" id="PTHR11777">
    <property type="entry name" value="ALANYL-TRNA SYNTHETASE"/>
    <property type="match status" value="1"/>
</dbReference>
<feature type="domain" description="Alanyl-transfer RNA synthetases family profile" evidence="11">
    <location>
        <begin position="21"/>
        <end position="792"/>
    </location>
</feature>
<comment type="subcellular location">
    <subcellularLocation>
        <location evidence="10">Mitochondrion</location>
    </subcellularLocation>
    <subcellularLocation>
        <location evidence="10">Cytoplasm</location>
    </subcellularLocation>
    <subcellularLocation>
        <location evidence="1">Plastid</location>
        <location evidence="1">Chloroplast</location>
    </subcellularLocation>
</comment>
<dbReference type="SMART" id="SM00863">
    <property type="entry name" value="tRNA_SAD"/>
    <property type="match status" value="1"/>
</dbReference>
<keyword evidence="10" id="KW-0496">Mitochondrion</keyword>
<proteinExistence type="inferred from homology"/>
<dbReference type="Pfam" id="PF26023">
    <property type="entry name" value="ALA1"/>
    <property type="match status" value="1"/>
</dbReference>
<keyword evidence="13" id="KW-1185">Reference proteome</keyword>
<gene>
    <name evidence="12" type="ORF">TeGR_g9987</name>
</gene>
<feature type="binding site" evidence="10">
    <location>
        <position position="753"/>
    </location>
    <ligand>
        <name>Zn(2+)</name>
        <dbReference type="ChEBI" id="CHEBI:29105"/>
    </ligand>
</feature>
<dbReference type="Gene3D" id="3.30.930.10">
    <property type="entry name" value="Bira Bifunctional Protein, Domain 2"/>
    <property type="match status" value="1"/>
</dbReference>
<keyword evidence="7 10" id="KW-0694">RNA-binding</keyword>
<sequence>MASVDDISTALKQMKFAHPTWPMAKIRSEFIRFFCSEHAHTSWPSSPCVPHDDPTLLFANAGMNQYKPLFLGTCDPALDMANLKRAVNTQKCIRAGGKHNDLDDVGKDVYHHTFFEMMGNWSFGDFFKEGAIDMAWDCLTKVYGLDSERLYATYFAGDDQSPADDEARVLWERYLPASRVLPFGKADNFWEMGATGPCGPCVEVHYDRIGGRDAAEFVNADMPDVIEIWNLVFMQYNREADKSLRDLPAKHIDTGMGFERLASILQGFDSNYDTDIFAPLFHAIRMVTGAREYTGKIGTEDEGYVDMAYRVVADHVRTLTFAIADGAVPSNDGRGYVLRRVLRRAVRYGRQNLGAELGFFSKLVPTLVDHMGEAFPEIVAKKDFVIQIIEEEEASFNRTIDIGVKEFEARCDKLPAGAKFSGADAHFLFTTMGFPVDLTVLMCEEKGIELDQVGFDAKMKEEKELSAAAHKAKMSGGSGKDLTLQAEQTARLVSTGISTTDAEPKYTWHEAIDTTVKACFVGRGETEDKVGFVPELTAASGMCGLVCAQTNFYAEQGGQIYDTGFIKGADGAEFRVDNVQVFGGFVLHMGEVVSGSFAVDDAANLSVNYTRRLPVASNHTMTHVLNFALREVLIGRENIGNAEGPSVDQKGSLCDESKLRFDFSWGKGLTTDELARVEKICQEKIAQELPVQIYKAPLENATKISALRAVFGEKYPDPVRIVSICKTPIPEILENPLDVIWKDYSIEFCGGTHLVHTGEAQKFVILSEEGVAKGIRRITAVTQEGAREAMNTAASFAQRCADAAKLEKAELVQEGKKLTAELSAAAISTVAKADLNVALKAITVKGSTWLKAEAKKKVDAAVVTINEACKAAKEAGKDKVAVRVDFGSNGKDAQGIMKVLSKGDYKDLSVLLVTADYAASKFAVFAQSPKGSPIDCKKWCDAATDGLNGRGGGKPNSAQKSVEGLDGVADALTKAQAF</sequence>
<dbReference type="InterPro" id="IPR023033">
    <property type="entry name" value="Ala_tRNA_ligase_euk/bac"/>
</dbReference>
<dbReference type="Gene3D" id="2.40.30.130">
    <property type="match status" value="1"/>
</dbReference>
<organism evidence="12 13">
    <name type="scientific">Tetraparma gracilis</name>
    <dbReference type="NCBI Taxonomy" id="2962635"/>
    <lineage>
        <taxon>Eukaryota</taxon>
        <taxon>Sar</taxon>
        <taxon>Stramenopiles</taxon>
        <taxon>Ochrophyta</taxon>
        <taxon>Bolidophyceae</taxon>
        <taxon>Parmales</taxon>
        <taxon>Triparmaceae</taxon>
        <taxon>Tetraparma</taxon>
    </lineage>
</organism>
<keyword evidence="5 10" id="KW-0547">Nucleotide-binding</keyword>
<dbReference type="InterPro" id="IPR012947">
    <property type="entry name" value="tRNA_SAD"/>
</dbReference>
<dbReference type="InterPro" id="IPR018163">
    <property type="entry name" value="Thr/Ala-tRNA-synth_IIc_edit"/>
</dbReference>
<protein>
    <recommendedName>
        <fullName evidence="10">Alanine--tRNA ligase</fullName>
        <ecNumber evidence="10">6.1.1.7</ecNumber>
    </recommendedName>
    <alternativeName>
        <fullName evidence="10">Alanyl-tRNA synthetase</fullName>
        <shortName evidence="10">AlaRS</shortName>
    </alternativeName>
</protein>
<evidence type="ECO:0000313" key="12">
    <source>
        <dbReference type="EMBL" id="GMI31542.1"/>
    </source>
</evidence>
<dbReference type="PROSITE" id="PS50860">
    <property type="entry name" value="AA_TRNA_LIGASE_II_ALA"/>
    <property type="match status" value="1"/>
</dbReference>
<comment type="caution">
    <text evidence="12">The sequence shown here is derived from an EMBL/GenBank/DDBJ whole genome shotgun (WGS) entry which is preliminary data.</text>
</comment>
<keyword evidence="6 10" id="KW-0067">ATP-binding</keyword>
<evidence type="ECO:0000256" key="5">
    <source>
        <dbReference type="ARBA" id="ARBA00022741"/>
    </source>
</evidence>
<dbReference type="PRINTS" id="PR00980">
    <property type="entry name" value="TRNASYNTHALA"/>
</dbReference>
<dbReference type="HAMAP" id="MF_00036_B">
    <property type="entry name" value="Ala_tRNA_synth_B"/>
    <property type="match status" value="1"/>
</dbReference>
<dbReference type="EC" id="6.1.1.7" evidence="10"/>
<dbReference type="InterPro" id="IPR050058">
    <property type="entry name" value="Ala-tRNA_ligase"/>
</dbReference>
<evidence type="ECO:0000256" key="10">
    <source>
        <dbReference type="HAMAP-Rule" id="MF_03133"/>
    </source>
</evidence>
<dbReference type="PANTHER" id="PTHR11777:SF9">
    <property type="entry name" value="ALANINE--TRNA LIGASE, CYTOPLASMIC"/>
    <property type="match status" value="1"/>
</dbReference>